<keyword evidence="4 11" id="KW-0227">DNA damage</keyword>
<evidence type="ECO:0000313" key="12">
    <source>
        <dbReference type="EMBL" id="KAA0185679.1"/>
    </source>
</evidence>
<reference evidence="12" key="1">
    <citation type="submission" date="2014-08" db="EMBL/GenBank/DDBJ databases">
        <authorList>
            <person name="Murali S."/>
            <person name="Richards S."/>
            <person name="Bandaranaike D."/>
            <person name="Bellair M."/>
            <person name="Blankenburg K."/>
            <person name="Chao H."/>
            <person name="Dinh H."/>
            <person name="Doddapaneni H."/>
            <person name="Dugan-Rocha S."/>
            <person name="Elkadiri S."/>
            <person name="Gnanaolivu R."/>
            <person name="Hughes D."/>
            <person name="Lee S."/>
            <person name="Li M."/>
            <person name="Ming W."/>
            <person name="Munidasa M."/>
            <person name="Muniz J."/>
            <person name="Nguyen L."/>
            <person name="Osuji N."/>
            <person name="Pu L.-L."/>
            <person name="Puazo M."/>
            <person name="Skinner E."/>
            <person name="Qu C."/>
            <person name="Quiroz J."/>
            <person name="Raj R."/>
            <person name="Weissenberger G."/>
            <person name="Xin Y."/>
            <person name="Zou X."/>
            <person name="Han Y."/>
            <person name="Worley K."/>
            <person name="Muzny D."/>
            <person name="Gibbs R."/>
        </authorList>
    </citation>
    <scope>NUCLEOTIDE SEQUENCE</scope>
    <source>
        <strain evidence="12">HAZT.00-mixed</strain>
        <tissue evidence="12">Whole organism</tissue>
    </source>
</reference>
<comment type="similarity">
    <text evidence="2 11">Belongs to the TFB4 family.</text>
</comment>
<comment type="caution">
    <text evidence="12">The sequence shown here is derived from an EMBL/GenBank/DDBJ whole genome shotgun (WGS) entry which is preliminary data.</text>
</comment>
<dbReference type="GO" id="GO:0000439">
    <property type="term" value="C:transcription factor TFIIH core complex"/>
    <property type="evidence" value="ECO:0007669"/>
    <property type="project" value="UniProtKB-UniRule"/>
</dbReference>
<dbReference type="Gene3D" id="3.40.50.410">
    <property type="entry name" value="von Willebrand factor, type A domain"/>
    <property type="match status" value="1"/>
</dbReference>
<dbReference type="PANTHER" id="PTHR12831:SF0">
    <property type="entry name" value="GENERAL TRANSCRIPTION FACTOR IIH SUBUNIT 3"/>
    <property type="match status" value="1"/>
</dbReference>
<keyword evidence="3 11" id="KW-0479">Metal-binding</keyword>
<keyword evidence="6 11" id="KW-0862">Zinc</keyword>
<evidence type="ECO:0000256" key="4">
    <source>
        <dbReference type="ARBA" id="ARBA00022763"/>
    </source>
</evidence>
<evidence type="ECO:0000256" key="11">
    <source>
        <dbReference type="RuleBase" id="RU368090"/>
    </source>
</evidence>
<dbReference type="Pfam" id="PF03850">
    <property type="entry name" value="Tfb4"/>
    <property type="match status" value="1"/>
</dbReference>
<dbReference type="GO" id="GO:0006289">
    <property type="term" value="P:nucleotide-excision repair"/>
    <property type="evidence" value="ECO:0007669"/>
    <property type="project" value="UniProtKB-UniRule"/>
</dbReference>
<evidence type="ECO:0000256" key="8">
    <source>
        <dbReference type="ARBA" id="ARBA00023163"/>
    </source>
</evidence>
<accession>A0A6A0GRF6</accession>
<evidence type="ECO:0000256" key="10">
    <source>
        <dbReference type="ARBA" id="ARBA00023242"/>
    </source>
</evidence>
<protein>
    <recommendedName>
        <fullName evidence="11">General transcription factor IIH subunit 3</fullName>
    </recommendedName>
    <alternativeName>
        <fullName evidence="11">General transcription factor IIH polypeptide 3</fullName>
    </alternativeName>
</protein>
<dbReference type="InterPro" id="IPR036465">
    <property type="entry name" value="vWFA_dom_sf"/>
</dbReference>
<reference evidence="12" key="2">
    <citation type="journal article" date="2018" name="Environ. Sci. Technol.">
        <title>The Toxicogenome of Hyalella azteca: A Model for Sediment Ecotoxicology and Evolutionary Toxicology.</title>
        <authorList>
            <person name="Poynton H.C."/>
            <person name="Hasenbein S."/>
            <person name="Benoit J.B."/>
            <person name="Sepulveda M.S."/>
            <person name="Poelchau M.F."/>
            <person name="Hughes D.S.T."/>
            <person name="Murali S.C."/>
            <person name="Chen S."/>
            <person name="Glastad K.M."/>
            <person name="Goodisman M.A.D."/>
            <person name="Werren J.H."/>
            <person name="Vineis J.H."/>
            <person name="Bowen J.L."/>
            <person name="Friedrich M."/>
            <person name="Jones J."/>
            <person name="Robertson H.M."/>
            <person name="Feyereisen R."/>
            <person name="Mechler-Hickson A."/>
            <person name="Mathers N."/>
            <person name="Lee C.E."/>
            <person name="Colbourne J.K."/>
            <person name="Biales A."/>
            <person name="Johnston J.S."/>
            <person name="Wellborn G.A."/>
            <person name="Rosendale A.J."/>
            <person name="Cridge A.G."/>
            <person name="Munoz-Torres M.C."/>
            <person name="Bain P.A."/>
            <person name="Manny A.R."/>
            <person name="Major K.M."/>
            <person name="Lambert F.N."/>
            <person name="Vulpe C.D."/>
            <person name="Tuck P."/>
            <person name="Blalock B.J."/>
            <person name="Lin Y.Y."/>
            <person name="Smith M.E."/>
            <person name="Ochoa-Acuna H."/>
            <person name="Chen M.M."/>
            <person name="Childers C.P."/>
            <person name="Qu J."/>
            <person name="Dugan S."/>
            <person name="Lee S.L."/>
            <person name="Chao H."/>
            <person name="Dinh H."/>
            <person name="Han Y."/>
            <person name="Doddapaneni H."/>
            <person name="Worley K.C."/>
            <person name="Muzny D.M."/>
            <person name="Gibbs R.A."/>
            <person name="Richards S."/>
        </authorList>
    </citation>
    <scope>NUCLEOTIDE SEQUENCE</scope>
    <source>
        <strain evidence="12">HAZT.00-mixed</strain>
        <tissue evidence="12">Whole organism</tissue>
    </source>
</reference>
<dbReference type="Proteomes" id="UP000711488">
    <property type="component" value="Unassembled WGS sequence"/>
</dbReference>
<comment type="subunit">
    <text evidence="11">Part of a TFIID-containing RNA polymerase II pre-initiation complex that is composed of TBP and at least GTF2A1, GTF2A2, GTF2E1, GTF2E2, GTF2F1, GTF2H2, GTF2H3, GTF2H4, GTF2H5, GTF2B, TCEA1, ERCC2, ERCC3, TAF1, TAF2, TAF3, TAF4, TAF5, TAF6, TAF7, TAF8, TAF9, TAF10, TAF11, TAF12 and TAF13. Component of the 7-subunit TFIIH core complex composed of XPB/ERCC3, XPD/ERCC2, GTF2H1, GTF2H2, GTF2H3, GTF2H4 and GTF2H5, which is active in NER. The core complex associates with the 3-subunit CDK-activating kinase (CAK) module composed of CCNH/cyclin H, CDK7 and MNAT1 to form the 10-subunit holoenzyme (holo-TFIIH) active in transcription. Interacts with RARA; the interaction requires prior phosphorylation of RARA on 'Ser-369' which then enhances interaction of RARA with CDK7.</text>
</comment>
<dbReference type="PANTHER" id="PTHR12831">
    <property type="entry name" value="TRANSCRIPTION INITIATION FACTOR IIH TFIIH , POLYPEPTIDE 3-RELATED"/>
    <property type="match status" value="1"/>
</dbReference>
<dbReference type="GO" id="GO:0008270">
    <property type="term" value="F:zinc ion binding"/>
    <property type="evidence" value="ECO:0007669"/>
    <property type="project" value="UniProtKB-KW"/>
</dbReference>
<reference evidence="12" key="3">
    <citation type="submission" date="2019-06" db="EMBL/GenBank/DDBJ databases">
        <authorList>
            <person name="Poynton C."/>
            <person name="Hasenbein S."/>
            <person name="Benoit J.B."/>
            <person name="Sepulveda M.S."/>
            <person name="Poelchau M.F."/>
            <person name="Murali S.C."/>
            <person name="Chen S."/>
            <person name="Glastad K.M."/>
            <person name="Werren J.H."/>
            <person name="Vineis J.H."/>
            <person name="Bowen J.L."/>
            <person name="Friedrich M."/>
            <person name="Jones J."/>
            <person name="Robertson H.M."/>
            <person name="Feyereisen R."/>
            <person name="Mechler-Hickson A."/>
            <person name="Mathers N."/>
            <person name="Lee C.E."/>
            <person name="Colbourne J.K."/>
            <person name="Biales A."/>
            <person name="Johnston J.S."/>
            <person name="Wellborn G.A."/>
            <person name="Rosendale A.J."/>
            <person name="Cridge A.G."/>
            <person name="Munoz-Torres M.C."/>
            <person name="Bain P.A."/>
            <person name="Manny A.R."/>
            <person name="Major K.M."/>
            <person name="Lambert F.N."/>
            <person name="Vulpe C.D."/>
            <person name="Tuck P."/>
            <person name="Blalock B.J."/>
            <person name="Lin Y.-Y."/>
            <person name="Smith M.E."/>
            <person name="Ochoa-Acuna H."/>
            <person name="Chen M.-J.M."/>
            <person name="Childers C.P."/>
            <person name="Qu J."/>
            <person name="Dugan S."/>
            <person name="Lee S.L."/>
            <person name="Chao H."/>
            <person name="Dinh H."/>
            <person name="Han Y."/>
            <person name="Doddapaneni H."/>
            <person name="Worley K.C."/>
            <person name="Muzny D.M."/>
            <person name="Gibbs R.A."/>
            <person name="Richards S."/>
        </authorList>
    </citation>
    <scope>NUCLEOTIDE SEQUENCE</scope>
    <source>
        <strain evidence="12">HAZT.00-mixed</strain>
        <tissue evidence="12">Whole organism</tissue>
    </source>
</reference>
<keyword evidence="9 11" id="KW-0234">DNA repair</keyword>
<dbReference type="GO" id="GO:0005675">
    <property type="term" value="C:transcription factor TFIIH holo complex"/>
    <property type="evidence" value="ECO:0007669"/>
    <property type="project" value="UniProtKB-UniRule"/>
</dbReference>
<dbReference type="GO" id="GO:0006355">
    <property type="term" value="P:regulation of DNA-templated transcription"/>
    <property type="evidence" value="ECO:0007669"/>
    <property type="project" value="InterPro"/>
</dbReference>
<dbReference type="EMBL" id="JQDR03016140">
    <property type="protein sequence ID" value="KAA0185679.1"/>
    <property type="molecule type" value="Genomic_DNA"/>
</dbReference>
<proteinExistence type="inferred from homology"/>
<evidence type="ECO:0000256" key="2">
    <source>
        <dbReference type="ARBA" id="ARBA00005273"/>
    </source>
</evidence>
<dbReference type="AlphaFoldDB" id="A0A6A0GRF6"/>
<comment type="subcellular location">
    <subcellularLocation>
        <location evidence="1 11">Nucleus</location>
    </subcellularLocation>
</comment>
<comment type="function">
    <text evidence="11">Component of the general transcription and DNA repair factor IIH (TFIIH) core complex, which is involved in general and transcription-coupled nucleotide excision repair (NER) of damaged DNA and, when complexed to CAK, in RNA transcription by RNA polymerase II. In NER, TFIIH acts by opening DNA around the lesion to allow the excision of the damaged oligonucleotide and its replacement by a new DNA fragment. In transcription, TFIIH has an essential role in transcription initiation. When the pre-initiation complex (PIC) has been established, TFIIH is required for promoter opening and promoter escape. Phosphorylation of the C-terminal tail (CTD) of the largest subunit of RNA polymerase II by the kinase module CAK controls the initiation of transcription.</text>
</comment>
<keyword evidence="8 11" id="KW-0804">Transcription</keyword>
<evidence type="ECO:0000256" key="3">
    <source>
        <dbReference type="ARBA" id="ARBA00022723"/>
    </source>
</evidence>
<evidence type="ECO:0000256" key="5">
    <source>
        <dbReference type="ARBA" id="ARBA00022771"/>
    </source>
</evidence>
<keyword evidence="5 11" id="KW-0863">Zinc-finger</keyword>
<dbReference type="InterPro" id="IPR004600">
    <property type="entry name" value="TFIIH_Tfb4/GTF2H3"/>
</dbReference>
<gene>
    <name evidence="12" type="ORF">HAZT_HAZT006553</name>
</gene>
<dbReference type="OrthoDB" id="17307at2759"/>
<evidence type="ECO:0000256" key="7">
    <source>
        <dbReference type="ARBA" id="ARBA00023015"/>
    </source>
</evidence>
<evidence type="ECO:0000256" key="6">
    <source>
        <dbReference type="ARBA" id="ARBA00022833"/>
    </source>
</evidence>
<keyword evidence="10 11" id="KW-0539">Nucleus</keyword>
<evidence type="ECO:0000256" key="1">
    <source>
        <dbReference type="ARBA" id="ARBA00004123"/>
    </source>
</evidence>
<organism evidence="12">
    <name type="scientific">Hyalella azteca</name>
    <name type="common">Amphipod</name>
    <dbReference type="NCBI Taxonomy" id="294128"/>
    <lineage>
        <taxon>Eukaryota</taxon>
        <taxon>Metazoa</taxon>
        <taxon>Ecdysozoa</taxon>
        <taxon>Arthropoda</taxon>
        <taxon>Crustacea</taxon>
        <taxon>Multicrustacea</taxon>
        <taxon>Malacostraca</taxon>
        <taxon>Eumalacostraca</taxon>
        <taxon>Peracarida</taxon>
        <taxon>Amphipoda</taxon>
        <taxon>Senticaudata</taxon>
        <taxon>Talitrida</taxon>
        <taxon>Talitroidea</taxon>
        <taxon>Hyalellidae</taxon>
        <taxon>Hyalella</taxon>
    </lineage>
</organism>
<sequence>MSLNSSNLEGPANLLAIVVDIPPHLMLLECGPHHYLNSVLAFANLHLGASVNRKLCIVAATHTTTEFLYPPLYPDDQRVRQKDGRLEQLQCLDECVEKRLKELMLHQHNPVNGQANGCSSAAQPPDSLLSGAMGRALLFLRRHIGSSKAASNTARMLVLKVAGESVGQYLNYINVYLTAQKLGVPVDVCCLMTDCGLLQQGADITGGYYHKLTEVRISCGMWRPQSLLQTLVVLFSLGSWGGGSGKGGRSGGVVALPPPDTVDYRAACFCHRALVNMANVCSNCLSVYCKTVPLCSTCNVFFPIEMPMKRPAKKRR</sequence>
<evidence type="ECO:0000256" key="9">
    <source>
        <dbReference type="ARBA" id="ARBA00023204"/>
    </source>
</evidence>
<keyword evidence="7 11" id="KW-0805">Transcription regulation</keyword>
<name>A0A6A0GRF6_HYAAZ</name>